<dbReference type="InterPro" id="IPR033116">
    <property type="entry name" value="TRYPSIN_SER"/>
</dbReference>
<dbReference type="PROSITE" id="PS00135">
    <property type="entry name" value="TRYPSIN_SER"/>
    <property type="match status" value="1"/>
</dbReference>
<keyword evidence="3" id="KW-0720">Serine protease</keyword>
<dbReference type="Pfam" id="PF00089">
    <property type="entry name" value="Trypsin"/>
    <property type="match status" value="2"/>
</dbReference>
<gene>
    <name evidence="5" type="primary">TMPRSS5</name>
</gene>
<dbReference type="GO" id="GO:0006508">
    <property type="term" value="P:proteolysis"/>
    <property type="evidence" value="ECO:0007669"/>
    <property type="project" value="UniProtKB-KW"/>
</dbReference>
<dbReference type="InterPro" id="IPR001254">
    <property type="entry name" value="Trypsin_dom"/>
</dbReference>
<sequence>KQPFWGLLQLPWKCGLRPGAGRVVGGTDVPPGRWPWQVSVYHGSQHHCGGSVLAREWIVTAAHCGDSGGPLVCQDEFMWRLVGIVSWGQGCAEPNHPGVYTNVAQLLPWIYHITEI</sequence>
<dbReference type="PANTHER" id="PTHR24252:SF27">
    <property type="entry name" value="TRANSMEMBRANE PROTEASE SERINE 3-LIKE"/>
    <property type="match status" value="1"/>
</dbReference>
<protein>
    <submittedName>
        <fullName evidence="5">Transmembrane serine protease 5</fullName>
    </submittedName>
</protein>
<dbReference type="Gene3D" id="2.40.10.10">
    <property type="entry name" value="Trypsin-like serine proteases"/>
    <property type="match status" value="2"/>
</dbReference>
<dbReference type="SMART" id="SM00020">
    <property type="entry name" value="Tryp_SPc"/>
    <property type="match status" value="1"/>
</dbReference>
<dbReference type="InterPro" id="IPR043504">
    <property type="entry name" value="Peptidase_S1_PA_chymotrypsin"/>
</dbReference>
<dbReference type="SUPFAM" id="SSF50494">
    <property type="entry name" value="Trypsin-like serine proteases"/>
    <property type="match status" value="2"/>
</dbReference>
<evidence type="ECO:0000313" key="5">
    <source>
        <dbReference type="Ensembl" id="ENSACCP00020007409.1"/>
    </source>
</evidence>
<dbReference type="Proteomes" id="UP000472275">
    <property type="component" value="Chromosome 8"/>
</dbReference>
<keyword evidence="1" id="KW-1015">Disulfide bond</keyword>
<reference evidence="5" key="1">
    <citation type="submission" date="2025-08" db="UniProtKB">
        <authorList>
            <consortium name="Ensembl"/>
        </authorList>
    </citation>
    <scope>IDENTIFICATION</scope>
</reference>
<evidence type="ECO:0000259" key="4">
    <source>
        <dbReference type="PROSITE" id="PS50240"/>
    </source>
</evidence>
<reference evidence="5" key="2">
    <citation type="submission" date="2025-09" db="UniProtKB">
        <authorList>
            <consortium name="Ensembl"/>
        </authorList>
    </citation>
    <scope>IDENTIFICATION</scope>
</reference>
<dbReference type="GO" id="GO:0004252">
    <property type="term" value="F:serine-type endopeptidase activity"/>
    <property type="evidence" value="ECO:0007669"/>
    <property type="project" value="InterPro"/>
</dbReference>
<dbReference type="InterPro" id="IPR018114">
    <property type="entry name" value="TRYPSIN_HIS"/>
</dbReference>
<dbReference type="AlphaFoldDB" id="A0A663E619"/>
<name>A0A663E619_AQUCH</name>
<dbReference type="PANTHER" id="PTHR24252">
    <property type="entry name" value="ACROSIN-RELATED"/>
    <property type="match status" value="1"/>
</dbReference>
<keyword evidence="2" id="KW-0325">Glycoprotein</keyword>
<proteinExistence type="predicted"/>
<evidence type="ECO:0000313" key="6">
    <source>
        <dbReference type="Proteomes" id="UP000472275"/>
    </source>
</evidence>
<evidence type="ECO:0000256" key="2">
    <source>
        <dbReference type="ARBA" id="ARBA00023180"/>
    </source>
</evidence>
<dbReference type="GeneTree" id="ENSGT00940000159163"/>
<dbReference type="InterPro" id="IPR009003">
    <property type="entry name" value="Peptidase_S1_PA"/>
</dbReference>
<keyword evidence="6" id="KW-1185">Reference proteome</keyword>
<dbReference type="Ensembl" id="ENSACCT00020007737.1">
    <property type="protein sequence ID" value="ENSACCP00020007409.1"/>
    <property type="gene ID" value="ENSACCG00020005043.1"/>
</dbReference>
<organism evidence="5 6">
    <name type="scientific">Aquila chrysaetos chrysaetos</name>
    <dbReference type="NCBI Taxonomy" id="223781"/>
    <lineage>
        <taxon>Eukaryota</taxon>
        <taxon>Metazoa</taxon>
        <taxon>Chordata</taxon>
        <taxon>Craniata</taxon>
        <taxon>Vertebrata</taxon>
        <taxon>Euteleostomi</taxon>
        <taxon>Archelosauria</taxon>
        <taxon>Archosauria</taxon>
        <taxon>Dinosauria</taxon>
        <taxon>Saurischia</taxon>
        <taxon>Theropoda</taxon>
        <taxon>Coelurosauria</taxon>
        <taxon>Aves</taxon>
        <taxon>Neognathae</taxon>
        <taxon>Neoaves</taxon>
        <taxon>Telluraves</taxon>
        <taxon>Accipitrimorphae</taxon>
        <taxon>Accipitriformes</taxon>
        <taxon>Accipitridae</taxon>
        <taxon>Accipitrinae</taxon>
        <taxon>Aquila</taxon>
    </lineage>
</organism>
<evidence type="ECO:0000256" key="3">
    <source>
        <dbReference type="RuleBase" id="RU363034"/>
    </source>
</evidence>
<evidence type="ECO:0000256" key="1">
    <source>
        <dbReference type="ARBA" id="ARBA00023157"/>
    </source>
</evidence>
<keyword evidence="3" id="KW-0378">Hydrolase</keyword>
<accession>A0A663E619</accession>
<dbReference type="PROSITE" id="PS50240">
    <property type="entry name" value="TRYPSIN_DOM"/>
    <property type="match status" value="1"/>
</dbReference>
<keyword evidence="3" id="KW-0645">Protease</keyword>
<dbReference type="PROSITE" id="PS00134">
    <property type="entry name" value="TRYPSIN_HIS"/>
    <property type="match status" value="1"/>
</dbReference>
<feature type="domain" description="Peptidase S1" evidence="4">
    <location>
        <begin position="48"/>
        <end position="115"/>
    </location>
</feature>